<dbReference type="RefSeq" id="XP_062783513.1">
    <property type="nucleotide sequence ID" value="XM_062927462.1"/>
</dbReference>
<gene>
    <name evidence="2" type="ORF">CDEST_11306</name>
</gene>
<dbReference type="PANTHER" id="PTHR43735">
    <property type="entry name" value="APOPTOSIS-INDUCING FACTOR 1"/>
    <property type="match status" value="1"/>
</dbReference>
<dbReference type="EMBL" id="CP137311">
    <property type="protein sequence ID" value="WQF86292.1"/>
    <property type="molecule type" value="Genomic_DNA"/>
</dbReference>
<name>A0AAX4IST4_9PEZI</name>
<dbReference type="InterPro" id="IPR036188">
    <property type="entry name" value="FAD/NAD-bd_sf"/>
</dbReference>
<dbReference type="GeneID" id="87947806"/>
<dbReference type="GO" id="GO:0005737">
    <property type="term" value="C:cytoplasm"/>
    <property type="evidence" value="ECO:0007669"/>
    <property type="project" value="TreeGrafter"/>
</dbReference>
<sequence>MHLISICDVRLIWSCQGHTPSAHVLLLRAEQDRQVTVHSIPWRSFGHFPRPAFSTPNSPPPPTRARALPPLVIMLKKLQKAVLFVRLVGYTLRLYVDFISRSYTTKKITANPASKDAEPINIVVVGASFAGYHAARVIATSLPADGPYRLIIVEPNRHWQFTWTLPRFCVVEGHEHKTFIPYGPYLPAGSESIVRWVHDRVSTITEKTVTIQGTGEEIPYSYMVIATGSGVGMSLPSRVGSTDKAEGVRLLENFQQRIKAAKNLVVVGGGAAGVELATDAKDQYPEKNVTLVHSRDAVMNRFGQDLQIGALKGLKELGIEVILGERTTTDSPVDGFVTLRSGRKVECDFLVNAIGQQPSSQLISEFAPEAVAKTGRIKVKPTMQIDVDSLPNIYVCGDVAEAGVTNPNARAAMKQAIYAADNLVLALQGKPPTNIYQHYWADGVIKLTLGLHKSITAFGIGDTELLFHAKEKEVTLMIEQAWTNMGAKPYEDKEYQAGNAQDSGTTKVLEVANEIV</sequence>
<dbReference type="Gene3D" id="3.50.50.100">
    <property type="match status" value="1"/>
</dbReference>
<feature type="domain" description="FAD/NAD(P)-binding" evidence="1">
    <location>
        <begin position="121"/>
        <end position="415"/>
    </location>
</feature>
<dbReference type="SUPFAM" id="SSF51905">
    <property type="entry name" value="FAD/NAD(P)-binding domain"/>
    <property type="match status" value="1"/>
</dbReference>
<dbReference type="Pfam" id="PF07992">
    <property type="entry name" value="Pyr_redox_2"/>
    <property type="match status" value="1"/>
</dbReference>
<protein>
    <submittedName>
        <fullName evidence="2">FAD/NAD(P)-binding domain, FAD/NAD(P)-binding domain superfamily</fullName>
    </submittedName>
</protein>
<proteinExistence type="predicted"/>
<keyword evidence="3" id="KW-1185">Reference proteome</keyword>
<dbReference type="AlphaFoldDB" id="A0AAX4IST4"/>
<accession>A0AAX4IST4</accession>
<evidence type="ECO:0000259" key="1">
    <source>
        <dbReference type="Pfam" id="PF07992"/>
    </source>
</evidence>
<dbReference type="KEGG" id="cdet:87947806"/>
<dbReference type="GO" id="GO:0004174">
    <property type="term" value="F:electron-transferring-flavoprotein dehydrogenase activity"/>
    <property type="evidence" value="ECO:0007669"/>
    <property type="project" value="TreeGrafter"/>
</dbReference>
<dbReference type="InterPro" id="IPR023753">
    <property type="entry name" value="FAD/NAD-binding_dom"/>
</dbReference>
<dbReference type="Proteomes" id="UP001322277">
    <property type="component" value="Chromosome 7"/>
</dbReference>
<evidence type="ECO:0000313" key="3">
    <source>
        <dbReference type="Proteomes" id="UP001322277"/>
    </source>
</evidence>
<reference evidence="3" key="1">
    <citation type="journal article" date="2023" name="bioRxiv">
        <title>Complete genome of the Medicago anthracnose fungus, Colletotrichum destructivum, reveals a mini-chromosome-like region within a core chromosome.</title>
        <authorList>
            <person name="Lapalu N."/>
            <person name="Simon A."/>
            <person name="Lu A."/>
            <person name="Plaumann P.-L."/>
            <person name="Amselem J."/>
            <person name="Pigne S."/>
            <person name="Auger A."/>
            <person name="Koch C."/>
            <person name="Dallery J.-F."/>
            <person name="O'Connell R.J."/>
        </authorList>
    </citation>
    <scope>NUCLEOTIDE SEQUENCE [LARGE SCALE GENOMIC DNA]</scope>
    <source>
        <strain evidence="3">CBS 520.97</strain>
    </source>
</reference>
<organism evidence="2 3">
    <name type="scientific">Colletotrichum destructivum</name>
    <dbReference type="NCBI Taxonomy" id="34406"/>
    <lineage>
        <taxon>Eukaryota</taxon>
        <taxon>Fungi</taxon>
        <taxon>Dikarya</taxon>
        <taxon>Ascomycota</taxon>
        <taxon>Pezizomycotina</taxon>
        <taxon>Sordariomycetes</taxon>
        <taxon>Hypocreomycetidae</taxon>
        <taxon>Glomerellales</taxon>
        <taxon>Glomerellaceae</taxon>
        <taxon>Colletotrichum</taxon>
        <taxon>Colletotrichum destructivum species complex</taxon>
    </lineage>
</organism>
<dbReference type="PRINTS" id="PR00368">
    <property type="entry name" value="FADPNR"/>
</dbReference>
<dbReference type="PRINTS" id="PR00469">
    <property type="entry name" value="PNDRDTASEII"/>
</dbReference>
<evidence type="ECO:0000313" key="2">
    <source>
        <dbReference type="EMBL" id="WQF86292.1"/>
    </source>
</evidence>
<dbReference type="PANTHER" id="PTHR43735:SF11">
    <property type="entry name" value="HYPOTHETICAL OXIDOREDUCTASE (EUROFUNG)"/>
    <property type="match status" value="1"/>
</dbReference>
<dbReference type="GO" id="GO:0050660">
    <property type="term" value="F:flavin adenine dinucleotide binding"/>
    <property type="evidence" value="ECO:0007669"/>
    <property type="project" value="TreeGrafter"/>
</dbReference>